<proteinExistence type="inferred from homology"/>
<feature type="binding site" evidence="6">
    <location>
        <begin position="8"/>
        <end position="13"/>
    </location>
    <ligand>
        <name>NAD(+)</name>
        <dbReference type="ChEBI" id="CHEBI:57540"/>
    </ligand>
</feature>
<dbReference type="EC" id="1.1.1.27" evidence="10"/>
<dbReference type="InterPro" id="IPR001557">
    <property type="entry name" value="L-lactate/malate_DH"/>
</dbReference>
<feature type="binding site" evidence="6">
    <location>
        <begin position="120"/>
        <end position="122"/>
    </location>
    <ligand>
        <name>NAD(+)</name>
        <dbReference type="ChEBI" id="CHEBI:57540"/>
    </ligand>
</feature>
<dbReference type="InterPro" id="IPR018177">
    <property type="entry name" value="L-lactate_DH_AS"/>
</dbReference>
<organism evidence="10 11">
    <name type="scientific">Streptococcus hyointestinalis</name>
    <dbReference type="NCBI Taxonomy" id="1337"/>
    <lineage>
        <taxon>Bacteria</taxon>
        <taxon>Bacillati</taxon>
        <taxon>Bacillota</taxon>
        <taxon>Bacilli</taxon>
        <taxon>Lactobacillales</taxon>
        <taxon>Streptococcaceae</taxon>
        <taxon>Streptococcus</taxon>
    </lineage>
</organism>
<evidence type="ECO:0000313" key="11">
    <source>
        <dbReference type="Proteomes" id="UP000254924"/>
    </source>
</evidence>
<evidence type="ECO:0000259" key="9">
    <source>
        <dbReference type="Pfam" id="PF02866"/>
    </source>
</evidence>
<dbReference type="AlphaFoldDB" id="A0A380K7J0"/>
<dbReference type="EMBL" id="UHFN01000007">
    <property type="protein sequence ID" value="SUN61045.1"/>
    <property type="molecule type" value="Genomic_DNA"/>
</dbReference>
<dbReference type="PRINTS" id="PR00086">
    <property type="entry name" value="LLDHDRGNASE"/>
</dbReference>
<dbReference type="GO" id="GO:0004459">
    <property type="term" value="F:L-lactate dehydrogenase (NAD+) activity"/>
    <property type="evidence" value="ECO:0007669"/>
    <property type="project" value="UniProtKB-EC"/>
</dbReference>
<dbReference type="Proteomes" id="UP000254924">
    <property type="component" value="Unassembled WGS sequence"/>
</dbReference>
<dbReference type="InterPro" id="IPR022383">
    <property type="entry name" value="Lactate/malate_DH_C"/>
</dbReference>
<evidence type="ECO:0000256" key="5">
    <source>
        <dbReference type="PIRSR" id="PIRSR000102-1"/>
    </source>
</evidence>
<gene>
    <name evidence="10" type="primary">hdhL</name>
    <name evidence="10" type="ORF">NCTC12224_01302</name>
</gene>
<dbReference type="EC" id="1.1.1.-" evidence="10"/>
<dbReference type="Pfam" id="PF00056">
    <property type="entry name" value="Ldh_1_N"/>
    <property type="match status" value="1"/>
</dbReference>
<dbReference type="GO" id="GO:0006089">
    <property type="term" value="P:lactate metabolic process"/>
    <property type="evidence" value="ECO:0007669"/>
    <property type="project" value="TreeGrafter"/>
</dbReference>
<evidence type="ECO:0000313" key="10">
    <source>
        <dbReference type="EMBL" id="SUN61045.1"/>
    </source>
</evidence>
<sequence length="296" mass="32692">MHKLGIIGLGNVGSTLANNLVQSGAVDELVLIDKREDKLLADKLDLEDSFAASGHFVTIRTNDYTALSNAEILVISVGDIKAYFGDNPDRWVELEINRKNIKDIAENLKTTAFSGIIIVISNPCDAITTLLQKELDYPKEKIFGTGTLLDTSRLKRQLWQETGINPSSLSGYVLGEHGDSQFIAWSTVDTVLLSGIEPVSFEESVRKGGQAVFNGKRYTNFAIAKCCQQLIETIFQDSRSIYPVSTYHEQFGVYLSYPAIVGRDGIVSTYPLSLSEEEEKKLSLSAQAILSKVFRK</sequence>
<feature type="binding site" evidence="6">
    <location>
        <position position="33"/>
    </location>
    <ligand>
        <name>NAD(+)</name>
        <dbReference type="ChEBI" id="CHEBI:57540"/>
    </ligand>
</feature>
<dbReference type="Gene3D" id="3.40.50.720">
    <property type="entry name" value="NAD(P)-binding Rossmann-like Domain"/>
    <property type="match status" value="1"/>
</dbReference>
<dbReference type="PANTHER" id="PTHR43128">
    <property type="entry name" value="L-2-HYDROXYCARBOXYLATE DEHYDROGENASE (NAD(P)(+))"/>
    <property type="match status" value="1"/>
</dbReference>
<dbReference type="Pfam" id="PF02866">
    <property type="entry name" value="Ldh_1_C"/>
    <property type="match status" value="1"/>
</dbReference>
<dbReference type="PIRSF" id="PIRSF000102">
    <property type="entry name" value="Lac_mal_DH"/>
    <property type="match status" value="1"/>
</dbReference>
<feature type="domain" description="Lactate/malate dehydrogenase C-terminal" evidence="9">
    <location>
        <begin position="147"/>
        <end position="290"/>
    </location>
</feature>
<dbReference type="InterPro" id="IPR001236">
    <property type="entry name" value="Lactate/malate_DH_N"/>
</dbReference>
<dbReference type="InterPro" id="IPR036291">
    <property type="entry name" value="NAD(P)-bd_dom_sf"/>
</dbReference>
<dbReference type="SUPFAM" id="SSF56327">
    <property type="entry name" value="LDH C-terminal domain-like"/>
    <property type="match status" value="1"/>
</dbReference>
<dbReference type="PANTHER" id="PTHR43128:SF31">
    <property type="entry name" value="L-LACTATE DEHYDROGENASE"/>
    <property type="match status" value="1"/>
</dbReference>
<evidence type="ECO:0000256" key="6">
    <source>
        <dbReference type="PIRSR" id="PIRSR000102-3"/>
    </source>
</evidence>
<feature type="domain" description="Lactate/malate dehydrogenase N-terminal" evidence="8">
    <location>
        <begin position="3"/>
        <end position="144"/>
    </location>
</feature>
<protein>
    <submittedName>
        <fullName evidence="10">Malate/lactate dehydrogenase</fullName>
        <ecNumber evidence="10">1.1.1.-</ecNumber>
        <ecNumber evidence="10">1.1.1.27</ecNumber>
    </submittedName>
</protein>
<evidence type="ECO:0000259" key="8">
    <source>
        <dbReference type="Pfam" id="PF00056"/>
    </source>
</evidence>
<feature type="binding site" evidence="6">
    <location>
        <position position="97"/>
    </location>
    <ligand>
        <name>NAD(+)</name>
        <dbReference type="ChEBI" id="CHEBI:57540"/>
    </ligand>
</feature>
<evidence type="ECO:0000256" key="7">
    <source>
        <dbReference type="RuleBase" id="RU003369"/>
    </source>
</evidence>
<dbReference type="OrthoDB" id="9802969at2"/>
<feature type="active site" description="Proton acceptor" evidence="5">
    <location>
        <position position="177"/>
    </location>
</feature>
<evidence type="ECO:0000256" key="3">
    <source>
        <dbReference type="ARBA" id="ARBA00022553"/>
    </source>
</evidence>
<dbReference type="Gene3D" id="3.90.110.10">
    <property type="entry name" value="Lactate dehydrogenase/glycoside hydrolase, family 4, C-terminal"/>
    <property type="match status" value="1"/>
</dbReference>
<comment type="similarity">
    <text evidence="1">Belongs to the LDH/MDH superfamily. LDH family.</text>
</comment>
<evidence type="ECO:0000256" key="1">
    <source>
        <dbReference type="ARBA" id="ARBA00006054"/>
    </source>
</evidence>
<dbReference type="SUPFAM" id="SSF51735">
    <property type="entry name" value="NAD(P)-binding Rossmann-fold domains"/>
    <property type="match status" value="1"/>
</dbReference>
<name>A0A380K7J0_9STRE</name>
<accession>A0A380K7J0</accession>
<keyword evidence="11" id="KW-1185">Reference proteome</keyword>
<dbReference type="PROSITE" id="PS00064">
    <property type="entry name" value="L_LDH"/>
    <property type="match status" value="1"/>
</dbReference>
<keyword evidence="3" id="KW-0597">Phosphoprotein</keyword>
<keyword evidence="4 7" id="KW-0560">Oxidoreductase</keyword>
<evidence type="ECO:0000256" key="2">
    <source>
        <dbReference type="ARBA" id="ARBA00022533"/>
    </source>
</evidence>
<reference evidence="10 11" key="1">
    <citation type="submission" date="2018-06" db="EMBL/GenBank/DDBJ databases">
        <authorList>
            <consortium name="Pathogen Informatics"/>
            <person name="Doyle S."/>
        </authorList>
    </citation>
    <scope>NUCLEOTIDE SEQUENCE [LARGE SCALE GENOMIC DNA]</scope>
    <source>
        <strain evidence="10 11">NCTC12224</strain>
    </source>
</reference>
<keyword evidence="2" id="KW-0021">Allosteric enzyme</keyword>
<keyword evidence="6" id="KW-0520">NAD</keyword>
<dbReference type="InterPro" id="IPR015955">
    <property type="entry name" value="Lactate_DH/Glyco_Ohase_4_C"/>
</dbReference>
<evidence type="ECO:0000256" key="4">
    <source>
        <dbReference type="ARBA" id="ARBA00023002"/>
    </source>
</evidence>